<reference evidence="4 5" key="1">
    <citation type="submission" date="2019-06" db="EMBL/GenBank/DDBJ databases">
        <title>Lysobacter alkalisoli sp. nov. isolated from saline-alkali soil.</title>
        <authorList>
            <person name="Sun J.-Q."/>
            <person name="Xu L."/>
        </authorList>
    </citation>
    <scope>NUCLEOTIDE SEQUENCE [LARGE SCALE GENOMIC DNA]</scope>
    <source>
        <strain evidence="4 5">SJ-36</strain>
    </source>
</reference>
<dbReference type="Pfam" id="PF02321">
    <property type="entry name" value="OEP"/>
    <property type="match status" value="1"/>
</dbReference>
<evidence type="ECO:0000256" key="3">
    <source>
        <dbReference type="SAM" id="SignalP"/>
    </source>
</evidence>
<feature type="signal peptide" evidence="3">
    <location>
        <begin position="1"/>
        <end position="23"/>
    </location>
</feature>
<feature type="region of interest" description="Disordered" evidence="2">
    <location>
        <begin position="406"/>
        <end position="428"/>
    </location>
</feature>
<dbReference type="Gene3D" id="1.20.1600.10">
    <property type="entry name" value="Outer membrane efflux proteins (OEP)"/>
    <property type="match status" value="1"/>
</dbReference>
<dbReference type="RefSeq" id="WP_141624566.1">
    <property type="nucleotide sequence ID" value="NZ_CP041242.1"/>
</dbReference>
<protein>
    <submittedName>
        <fullName evidence="4">TolC family protein</fullName>
    </submittedName>
</protein>
<keyword evidence="3" id="KW-0732">Signal</keyword>
<feature type="compositionally biased region" description="Low complexity" evidence="2">
    <location>
        <begin position="410"/>
        <end position="420"/>
    </location>
</feature>
<dbReference type="GO" id="GO:0015562">
    <property type="term" value="F:efflux transmembrane transporter activity"/>
    <property type="evidence" value="ECO:0007669"/>
    <property type="project" value="InterPro"/>
</dbReference>
<organism evidence="4 5">
    <name type="scientific">Marilutibacter alkalisoli</name>
    <dbReference type="NCBI Taxonomy" id="2591633"/>
    <lineage>
        <taxon>Bacteria</taxon>
        <taxon>Pseudomonadati</taxon>
        <taxon>Pseudomonadota</taxon>
        <taxon>Gammaproteobacteria</taxon>
        <taxon>Lysobacterales</taxon>
        <taxon>Lysobacteraceae</taxon>
        <taxon>Marilutibacter</taxon>
    </lineage>
</organism>
<accession>A0A514BV05</accession>
<dbReference type="OrthoDB" id="9791261at2"/>
<dbReference type="Proteomes" id="UP000317199">
    <property type="component" value="Chromosome"/>
</dbReference>
<evidence type="ECO:0000313" key="5">
    <source>
        <dbReference type="Proteomes" id="UP000317199"/>
    </source>
</evidence>
<keyword evidence="5" id="KW-1185">Reference proteome</keyword>
<dbReference type="InterPro" id="IPR010131">
    <property type="entry name" value="MdtP/NodT-like"/>
</dbReference>
<dbReference type="InterPro" id="IPR003423">
    <property type="entry name" value="OMP_efflux"/>
</dbReference>
<gene>
    <name evidence="4" type="ORF">FKV23_14880</name>
</gene>
<dbReference type="EMBL" id="CP041242">
    <property type="protein sequence ID" value="QDH71234.1"/>
    <property type="molecule type" value="Genomic_DNA"/>
</dbReference>
<name>A0A514BV05_9GAMM</name>
<dbReference type="KEGG" id="lyj:FKV23_14880"/>
<sequence length="428" mass="46030">MFLRHAALAAVVACAVATGPARAGERLTLDDAFARVVETHPDLRLFTAHGDRLAAERERAAQRPPLALGAEVENAFGNGSADLTLGIGSMFERGGKQAARSALAERRTDALALERETRRLDLLAETARRYLQAAAATQRQAIARDDIAQRQHSVTAARRRLAAGASPRSLVLAAEAAQARAELDLARADRQAETTRRHLTTLWGEHTTAFEIDASILQRLPPIADLDAIEDRLRDSPDLRRFGDERRIREAQLQLARSQAVADIGWQLGARRLGGDSDVGLVAGISVPLGSRRRAGPAIRSAQAGLAALEIEREAEVLSLQAALVEAHGRYRTARLEAGRIDSEVMPALERAEVAAARAYRAGASSHLEWAQLQTEIVAARRQRLDAATEALGALIELQRLTGRTPLDPAGARTSAAASANRLPGDAR</sequence>
<dbReference type="SUPFAM" id="SSF56954">
    <property type="entry name" value="Outer membrane efflux proteins (OEP)"/>
    <property type="match status" value="1"/>
</dbReference>
<comment type="similarity">
    <text evidence="1">Belongs to the outer membrane factor (OMF) (TC 1.B.17) family.</text>
</comment>
<evidence type="ECO:0000313" key="4">
    <source>
        <dbReference type="EMBL" id="QDH71234.1"/>
    </source>
</evidence>
<dbReference type="PANTHER" id="PTHR30203">
    <property type="entry name" value="OUTER MEMBRANE CATION EFFLUX PROTEIN"/>
    <property type="match status" value="1"/>
</dbReference>
<evidence type="ECO:0000256" key="2">
    <source>
        <dbReference type="SAM" id="MobiDB-lite"/>
    </source>
</evidence>
<evidence type="ECO:0000256" key="1">
    <source>
        <dbReference type="ARBA" id="ARBA00007613"/>
    </source>
</evidence>
<feature type="chain" id="PRO_5021971338" evidence="3">
    <location>
        <begin position="24"/>
        <end position="428"/>
    </location>
</feature>
<proteinExistence type="inferred from homology"/>
<dbReference type="PANTHER" id="PTHR30203:SF24">
    <property type="entry name" value="BLR4935 PROTEIN"/>
    <property type="match status" value="1"/>
</dbReference>
<dbReference type="AlphaFoldDB" id="A0A514BV05"/>